<sequence length="152" mass="17105">MKKKLVIFIGSLLLLGCSNTQQPKVEDFFIENTQTYTGGFENAGYKVDSKIVELDGKKFLVEDTTDTATTVQRVYYLDNDEILLLFTGEAQVADLSKLDINFGEVVLKAPLVVGKTWTSNGNRYEIISVSEDKVEVKKIFQSGIEKIFSYKK</sequence>
<feature type="chain" id="PRO_5016847095" description="Lipoprotein" evidence="1">
    <location>
        <begin position="24"/>
        <end position="152"/>
    </location>
</feature>
<proteinExistence type="predicted"/>
<evidence type="ECO:0000313" key="2">
    <source>
        <dbReference type="EMBL" id="STO31357.1"/>
    </source>
</evidence>
<accession>A0A377GWJ3</accession>
<keyword evidence="3" id="KW-1185">Reference proteome</keyword>
<evidence type="ECO:0000256" key="1">
    <source>
        <dbReference type="SAM" id="SignalP"/>
    </source>
</evidence>
<evidence type="ECO:0000313" key="3">
    <source>
        <dbReference type="Proteomes" id="UP000255328"/>
    </source>
</evidence>
<keyword evidence="1" id="KW-0732">Signal</keyword>
<dbReference type="PROSITE" id="PS51257">
    <property type="entry name" value="PROKAR_LIPOPROTEIN"/>
    <property type="match status" value="1"/>
</dbReference>
<gene>
    <name evidence="2" type="ORF">NCTC10723_00805</name>
</gene>
<name>A0A377GWJ3_9FUSO</name>
<organism evidence="2 3">
    <name type="scientific">Fusobacterium necrogenes</name>
    <dbReference type="NCBI Taxonomy" id="858"/>
    <lineage>
        <taxon>Bacteria</taxon>
        <taxon>Fusobacteriati</taxon>
        <taxon>Fusobacteriota</taxon>
        <taxon>Fusobacteriia</taxon>
        <taxon>Fusobacteriales</taxon>
        <taxon>Fusobacteriaceae</taxon>
        <taxon>Fusobacterium</taxon>
    </lineage>
</organism>
<dbReference type="EMBL" id="UGGU01000003">
    <property type="protein sequence ID" value="STO31357.1"/>
    <property type="molecule type" value="Genomic_DNA"/>
</dbReference>
<dbReference type="AlphaFoldDB" id="A0A377GWJ3"/>
<feature type="signal peptide" evidence="1">
    <location>
        <begin position="1"/>
        <end position="23"/>
    </location>
</feature>
<reference evidence="2 3" key="1">
    <citation type="submission" date="2018-06" db="EMBL/GenBank/DDBJ databases">
        <authorList>
            <consortium name="Pathogen Informatics"/>
            <person name="Doyle S."/>
        </authorList>
    </citation>
    <scope>NUCLEOTIDE SEQUENCE [LARGE SCALE GENOMIC DNA]</scope>
    <source>
        <strain evidence="2 3">NCTC10723</strain>
    </source>
</reference>
<dbReference type="OrthoDB" id="88945at2"/>
<dbReference type="Proteomes" id="UP000255328">
    <property type="component" value="Unassembled WGS sequence"/>
</dbReference>
<evidence type="ECO:0008006" key="4">
    <source>
        <dbReference type="Google" id="ProtNLM"/>
    </source>
</evidence>
<protein>
    <recommendedName>
        <fullName evidence="4">Lipoprotein</fullName>
    </recommendedName>
</protein>
<dbReference type="RefSeq" id="WP_115269599.1">
    <property type="nucleotide sequence ID" value="NZ_CASFEE010000042.1"/>
</dbReference>